<dbReference type="PANTHER" id="PTHR14428">
    <property type="entry name" value="NUCLEOLAR COMPLEX PROTEIN 3"/>
    <property type="match status" value="1"/>
</dbReference>
<organism evidence="3 4">
    <name type="scientific">Kingdonia uniflora</name>
    <dbReference type="NCBI Taxonomy" id="39325"/>
    <lineage>
        <taxon>Eukaryota</taxon>
        <taxon>Viridiplantae</taxon>
        <taxon>Streptophyta</taxon>
        <taxon>Embryophyta</taxon>
        <taxon>Tracheophyta</taxon>
        <taxon>Spermatophyta</taxon>
        <taxon>Magnoliopsida</taxon>
        <taxon>Ranunculales</taxon>
        <taxon>Circaeasteraceae</taxon>
        <taxon>Kingdonia</taxon>
    </lineage>
</organism>
<dbReference type="GO" id="GO:0005730">
    <property type="term" value="C:nucleolus"/>
    <property type="evidence" value="ECO:0007669"/>
    <property type="project" value="TreeGrafter"/>
</dbReference>
<evidence type="ECO:0000259" key="2">
    <source>
        <dbReference type="Pfam" id="PF03914"/>
    </source>
</evidence>
<dbReference type="PANTHER" id="PTHR14428:SF5">
    <property type="entry name" value="NUCLEOLAR COMPLEX PROTEIN 3 HOMOLOG"/>
    <property type="match status" value="1"/>
</dbReference>
<reference evidence="3 4" key="1">
    <citation type="journal article" date="2020" name="IScience">
        <title>Genome Sequencing of the Endangered Kingdonia uniflora (Circaeasteraceae, Ranunculales) Reveals Potential Mechanisms of Evolutionary Specialization.</title>
        <authorList>
            <person name="Sun Y."/>
            <person name="Deng T."/>
            <person name="Zhang A."/>
            <person name="Moore M.J."/>
            <person name="Landis J.B."/>
            <person name="Lin N."/>
            <person name="Zhang H."/>
            <person name="Zhang X."/>
            <person name="Huang J."/>
            <person name="Zhang X."/>
            <person name="Sun H."/>
            <person name="Wang H."/>
        </authorList>
    </citation>
    <scope>NUCLEOTIDE SEQUENCE [LARGE SCALE GENOMIC DNA]</scope>
    <source>
        <strain evidence="3">TB1705</strain>
        <tissue evidence="3">Leaf</tissue>
    </source>
</reference>
<sequence length="363" mass="40018">MGKKNKIILPPQLPPDIADDDIEVSTRPIWLLISGQQLGMCFEIVDFLHKSTILMGKANLVANFWTAIRTKSNTSSFFGRFGAHPLLAPCLNGLGKVSYLLDIDFMGDLMNCLKKLACAGSNSDGSLEGSLTVSERLWCCIVTFRVMRNNLDALNVDLHEFFVQLYTLLLEYRPDRDRGEVLAEALRTMLCEGRQQDMQRAAAFIKRLATFSLSFGSAEAMAALVTLRDLLQKNVKCRNLLENDAGGGTLSGSVAKYQACASDPNQSGALASVLWELSLLCKHYHPVISSAASTISNMNTAQNQVYLATTTPQQAFKDLNIEHEVFDAKGNLGISNKKKKNTTRSSAIGIDDPTNLYRVTRRI</sequence>
<protein>
    <recommendedName>
        <fullName evidence="2">CCAAT-binding factor domain-containing protein</fullName>
    </recommendedName>
</protein>
<name>A0A7J7P8I9_9MAGN</name>
<dbReference type="InterPro" id="IPR005612">
    <property type="entry name" value="CCAAT-binding_factor"/>
</dbReference>
<comment type="similarity">
    <text evidence="1">Belongs to the CBF/MAK21 family.</text>
</comment>
<dbReference type="Pfam" id="PF03914">
    <property type="entry name" value="CBF"/>
    <property type="match status" value="1"/>
</dbReference>
<keyword evidence="4" id="KW-1185">Reference proteome</keyword>
<evidence type="ECO:0000313" key="3">
    <source>
        <dbReference type="EMBL" id="KAF6175737.1"/>
    </source>
</evidence>
<dbReference type="Proteomes" id="UP000541444">
    <property type="component" value="Unassembled WGS sequence"/>
</dbReference>
<dbReference type="OrthoDB" id="10263597at2759"/>
<dbReference type="EMBL" id="JACGCM010000152">
    <property type="protein sequence ID" value="KAF6175737.1"/>
    <property type="molecule type" value="Genomic_DNA"/>
</dbReference>
<dbReference type="AlphaFoldDB" id="A0A7J7P8I9"/>
<gene>
    <name evidence="3" type="ORF">GIB67_002914</name>
</gene>
<dbReference type="InterPro" id="IPR016903">
    <property type="entry name" value="Nucleolar_cplx-assoc_3"/>
</dbReference>
<dbReference type="GO" id="GO:0006270">
    <property type="term" value="P:DNA replication initiation"/>
    <property type="evidence" value="ECO:0007669"/>
    <property type="project" value="TreeGrafter"/>
</dbReference>
<dbReference type="GO" id="GO:0003682">
    <property type="term" value="F:chromatin binding"/>
    <property type="evidence" value="ECO:0007669"/>
    <property type="project" value="TreeGrafter"/>
</dbReference>
<accession>A0A7J7P8I9</accession>
<comment type="caution">
    <text evidence="3">The sequence shown here is derived from an EMBL/GenBank/DDBJ whole genome shotgun (WGS) entry which is preliminary data.</text>
</comment>
<evidence type="ECO:0000256" key="1">
    <source>
        <dbReference type="ARBA" id="ARBA00007797"/>
    </source>
</evidence>
<feature type="domain" description="CCAAT-binding factor" evidence="2">
    <location>
        <begin position="138"/>
        <end position="292"/>
    </location>
</feature>
<evidence type="ECO:0000313" key="4">
    <source>
        <dbReference type="Proteomes" id="UP000541444"/>
    </source>
</evidence>
<proteinExistence type="inferred from homology"/>